<dbReference type="PANTHER" id="PTHR35011:SF2">
    <property type="entry name" value="2,3-DIKETO-L-GULONATE TRAP TRANSPORTER SMALL PERMEASE PROTEIN YIAM"/>
    <property type="match status" value="1"/>
</dbReference>
<feature type="transmembrane region" description="Helical" evidence="9">
    <location>
        <begin position="21"/>
        <end position="44"/>
    </location>
</feature>
<keyword evidence="3" id="KW-1003">Cell membrane</keyword>
<evidence type="ECO:0000256" key="7">
    <source>
        <dbReference type="ARBA" id="ARBA00023136"/>
    </source>
</evidence>
<evidence type="ECO:0000259" key="10">
    <source>
        <dbReference type="Pfam" id="PF04290"/>
    </source>
</evidence>
<feature type="transmembrane region" description="Helical" evidence="9">
    <location>
        <begin position="134"/>
        <end position="153"/>
    </location>
</feature>
<keyword evidence="7 9" id="KW-0472">Membrane</keyword>
<evidence type="ECO:0000256" key="9">
    <source>
        <dbReference type="SAM" id="Phobius"/>
    </source>
</evidence>
<dbReference type="InterPro" id="IPR055348">
    <property type="entry name" value="DctQ"/>
</dbReference>
<dbReference type="GO" id="GO:0022857">
    <property type="term" value="F:transmembrane transporter activity"/>
    <property type="evidence" value="ECO:0007669"/>
    <property type="project" value="TreeGrafter"/>
</dbReference>
<comment type="caution">
    <text evidence="11">The sequence shown here is derived from an EMBL/GenBank/DDBJ whole genome shotgun (WGS) entry which is preliminary data.</text>
</comment>
<dbReference type="EMBL" id="PYAV01000004">
    <property type="protein sequence ID" value="PSL48479.1"/>
    <property type="molecule type" value="Genomic_DNA"/>
</dbReference>
<dbReference type="AlphaFoldDB" id="A0A2P8HQI3"/>
<dbReference type="OrthoDB" id="1807003at2"/>
<protein>
    <submittedName>
        <fullName evidence="11">TRAP-type C4-dicarboxylate transport system permease small subunit</fullName>
    </submittedName>
</protein>
<keyword evidence="5 9" id="KW-0812">Transmembrane</keyword>
<evidence type="ECO:0000313" key="12">
    <source>
        <dbReference type="Proteomes" id="UP000242310"/>
    </source>
</evidence>
<comment type="subcellular location">
    <subcellularLocation>
        <location evidence="1">Cell inner membrane</location>
        <topology evidence="1">Multi-pass membrane protein</topology>
    </subcellularLocation>
</comment>
<reference evidence="11 12" key="1">
    <citation type="submission" date="2018-03" db="EMBL/GenBank/DDBJ databases">
        <title>Genomic Encyclopedia of Type Strains, Phase III (KMG-III): the genomes of soil and plant-associated and newly described type strains.</title>
        <authorList>
            <person name="Whitman W."/>
        </authorList>
    </citation>
    <scope>NUCLEOTIDE SEQUENCE [LARGE SCALE GENOMIC DNA]</scope>
    <source>
        <strain evidence="11 12">CGMCC 1.07653</strain>
    </source>
</reference>
<keyword evidence="6 9" id="KW-1133">Transmembrane helix</keyword>
<evidence type="ECO:0000256" key="1">
    <source>
        <dbReference type="ARBA" id="ARBA00004429"/>
    </source>
</evidence>
<feature type="transmembrane region" description="Helical" evidence="9">
    <location>
        <begin position="94"/>
        <end position="114"/>
    </location>
</feature>
<dbReference type="Pfam" id="PF04290">
    <property type="entry name" value="DctQ"/>
    <property type="match status" value="1"/>
</dbReference>
<keyword evidence="2" id="KW-0813">Transport</keyword>
<dbReference type="RefSeq" id="WP_106588050.1">
    <property type="nucleotide sequence ID" value="NZ_PYAV01000004.1"/>
</dbReference>
<evidence type="ECO:0000256" key="8">
    <source>
        <dbReference type="ARBA" id="ARBA00038436"/>
    </source>
</evidence>
<sequence>MESLISSLDKVAQILSSLLHYLSNTILLFMTFLITFNVIGRYFFNQPILGAFELTEQSSALLVFFALAVTHQYKEHIAIGFLVDKLSVKLRHSIEGIIEVVIFIVVLVMSWAVLQEAFRMMNRGVTTSDLSLVVYPFIIVASAGLLIFALTAFTNSLKHFVKVVSTHES</sequence>
<dbReference type="Proteomes" id="UP000242310">
    <property type="component" value="Unassembled WGS sequence"/>
</dbReference>
<dbReference type="PANTHER" id="PTHR35011">
    <property type="entry name" value="2,3-DIKETO-L-GULONATE TRAP TRANSPORTER SMALL PERMEASE PROTEIN YIAM"/>
    <property type="match status" value="1"/>
</dbReference>
<name>A0A2P8HQI3_9BACI</name>
<gene>
    <name evidence="11" type="ORF">B0H94_10479</name>
</gene>
<dbReference type="GO" id="GO:0005886">
    <property type="term" value="C:plasma membrane"/>
    <property type="evidence" value="ECO:0007669"/>
    <property type="project" value="UniProtKB-SubCell"/>
</dbReference>
<comment type="similarity">
    <text evidence="8">Belongs to the TRAP transporter small permease family.</text>
</comment>
<dbReference type="GO" id="GO:0015740">
    <property type="term" value="P:C4-dicarboxylate transport"/>
    <property type="evidence" value="ECO:0007669"/>
    <property type="project" value="TreeGrafter"/>
</dbReference>
<evidence type="ECO:0000256" key="4">
    <source>
        <dbReference type="ARBA" id="ARBA00022519"/>
    </source>
</evidence>
<accession>A0A2P8HQI3</accession>
<evidence type="ECO:0000256" key="3">
    <source>
        <dbReference type="ARBA" id="ARBA00022475"/>
    </source>
</evidence>
<evidence type="ECO:0000256" key="5">
    <source>
        <dbReference type="ARBA" id="ARBA00022692"/>
    </source>
</evidence>
<evidence type="ECO:0000313" key="11">
    <source>
        <dbReference type="EMBL" id="PSL48479.1"/>
    </source>
</evidence>
<keyword evidence="12" id="KW-1185">Reference proteome</keyword>
<feature type="domain" description="Tripartite ATP-independent periplasmic transporters DctQ component" evidence="10">
    <location>
        <begin position="30"/>
        <end position="155"/>
    </location>
</feature>
<proteinExistence type="inferred from homology"/>
<dbReference type="InterPro" id="IPR007387">
    <property type="entry name" value="TRAP_DctQ"/>
</dbReference>
<evidence type="ECO:0000256" key="2">
    <source>
        <dbReference type="ARBA" id="ARBA00022448"/>
    </source>
</evidence>
<organism evidence="11 12">
    <name type="scientific">Salsuginibacillus halophilus</name>
    <dbReference type="NCBI Taxonomy" id="517424"/>
    <lineage>
        <taxon>Bacteria</taxon>
        <taxon>Bacillati</taxon>
        <taxon>Bacillota</taxon>
        <taxon>Bacilli</taxon>
        <taxon>Bacillales</taxon>
        <taxon>Bacillaceae</taxon>
        <taxon>Salsuginibacillus</taxon>
    </lineage>
</organism>
<keyword evidence="4" id="KW-0997">Cell inner membrane</keyword>
<evidence type="ECO:0000256" key="6">
    <source>
        <dbReference type="ARBA" id="ARBA00022989"/>
    </source>
</evidence>